<keyword evidence="3" id="KW-1185">Reference proteome</keyword>
<dbReference type="InterPro" id="IPR029017">
    <property type="entry name" value="Enolase-like_N"/>
</dbReference>
<proteinExistence type="predicted"/>
<dbReference type="Gene3D" id="3.30.390.10">
    <property type="entry name" value="Enolase-like, N-terminal domain"/>
    <property type="match status" value="1"/>
</dbReference>
<evidence type="ECO:0000313" key="2">
    <source>
        <dbReference type="EMBL" id="TQQ80619.1"/>
    </source>
</evidence>
<dbReference type="OrthoDB" id="155947at2157"/>
<dbReference type="InterPro" id="IPR036849">
    <property type="entry name" value="Enolase-like_C_sf"/>
</dbReference>
<gene>
    <name evidence="2" type="ORF">EWF95_09050</name>
</gene>
<name>A0A544QNZ8_9EURY</name>
<organism evidence="2 3">
    <name type="scientific">Halonotius roseus</name>
    <dbReference type="NCBI Taxonomy" id="2511997"/>
    <lineage>
        <taxon>Archaea</taxon>
        <taxon>Methanobacteriati</taxon>
        <taxon>Methanobacteriota</taxon>
        <taxon>Stenosarchaea group</taxon>
        <taxon>Halobacteria</taxon>
        <taxon>Halobacteriales</taxon>
        <taxon>Haloferacaceae</taxon>
        <taxon>Halonotius</taxon>
    </lineage>
</organism>
<accession>A0A544QNZ8</accession>
<evidence type="ECO:0000313" key="3">
    <source>
        <dbReference type="Proteomes" id="UP000315385"/>
    </source>
</evidence>
<evidence type="ECO:0008006" key="4">
    <source>
        <dbReference type="Google" id="ProtNLM"/>
    </source>
</evidence>
<feature type="region of interest" description="Disordered" evidence="1">
    <location>
        <begin position="320"/>
        <end position="350"/>
    </location>
</feature>
<dbReference type="EMBL" id="SESI01000002">
    <property type="protein sequence ID" value="TQQ80619.1"/>
    <property type="molecule type" value="Genomic_DNA"/>
</dbReference>
<comment type="caution">
    <text evidence="2">The sequence shown here is derived from an EMBL/GenBank/DDBJ whole genome shotgun (WGS) entry which is preliminary data.</text>
</comment>
<dbReference type="RefSeq" id="WP_142443730.1">
    <property type="nucleotide sequence ID" value="NZ_SESI01000002.1"/>
</dbReference>
<dbReference type="AlphaFoldDB" id="A0A544QNZ8"/>
<dbReference type="Proteomes" id="UP000315385">
    <property type="component" value="Unassembled WGS sequence"/>
</dbReference>
<reference evidence="2 3" key="1">
    <citation type="submission" date="2019-02" db="EMBL/GenBank/DDBJ databases">
        <title>Halonotius sp. a new haloqrchaeon isolated from saline water.</title>
        <authorList>
            <person name="Duran-Viseras A."/>
            <person name="Sanchez-Porro C."/>
            <person name="Ventosa A."/>
        </authorList>
    </citation>
    <scope>NUCLEOTIDE SEQUENCE [LARGE SCALE GENOMIC DNA]</scope>
    <source>
        <strain evidence="2 3">F9-27</strain>
    </source>
</reference>
<dbReference type="SUPFAM" id="SSF51604">
    <property type="entry name" value="Enolase C-terminal domain-like"/>
    <property type="match status" value="1"/>
</dbReference>
<sequence length="350" mass="38829">MTVAELLDLPVSITSLSTERHERETPQFTRVTTEIALSGDGETGRGEDVIYEADAHDELAAAGLPDLTGEYTLAEFSERVADASLFPSPPERPVSQHYRQWALESAALDLALRQNETDISTLLDRRRDPVRFVTSMRLGDPPTTDRVDALRERVPGVEFKLDPTTAWDDALVATLADTDRVRILDLKGHYEGTDVDSPADPALYERIIEGFPEAIIEDPALTAETRPLFEADAVRSRVSWDEPIESLADVKSLPWEPDWLNIKPSRFGSLESLLETLTYCEREGIRCYGGGQFELSVGRGQLQLLASLFYPDGPNDIAPRAYNDPAVADTLPTSPLSPPDSRGFRWDSTE</sequence>
<evidence type="ECO:0000256" key="1">
    <source>
        <dbReference type="SAM" id="MobiDB-lite"/>
    </source>
</evidence>
<dbReference type="Gene3D" id="3.20.20.120">
    <property type="entry name" value="Enolase-like C-terminal domain"/>
    <property type="match status" value="1"/>
</dbReference>
<protein>
    <recommendedName>
        <fullName evidence="4">Enolase</fullName>
    </recommendedName>
</protein>